<proteinExistence type="predicted"/>
<evidence type="ECO:0000313" key="4">
    <source>
        <dbReference type="EMBL" id="MQL71335.1"/>
    </source>
</evidence>
<feature type="compositionally biased region" description="Low complexity" evidence="2">
    <location>
        <begin position="63"/>
        <end position="84"/>
    </location>
</feature>
<dbReference type="Gene3D" id="2.60.120.200">
    <property type="match status" value="1"/>
</dbReference>
<name>A0A843TJY9_COLES</name>
<sequence>MATYAFLVFYPAPLRIRGSPAPAGKASSCSTTFVFAILSEYSNLSGHGIAFVISRSANLHGASSTRGTRTTLQTTSSRLSWTRL</sequence>
<evidence type="ECO:0000256" key="1">
    <source>
        <dbReference type="ARBA" id="ARBA00022734"/>
    </source>
</evidence>
<dbReference type="EMBL" id="NMUH01000095">
    <property type="protein sequence ID" value="MQL71335.1"/>
    <property type="molecule type" value="Genomic_DNA"/>
</dbReference>
<evidence type="ECO:0000259" key="3">
    <source>
        <dbReference type="Pfam" id="PF00139"/>
    </source>
</evidence>
<evidence type="ECO:0000256" key="2">
    <source>
        <dbReference type="SAM" id="MobiDB-lite"/>
    </source>
</evidence>
<protein>
    <recommendedName>
        <fullName evidence="3">Legume lectin domain-containing protein</fullName>
    </recommendedName>
</protein>
<dbReference type="Pfam" id="PF00139">
    <property type="entry name" value="Lectin_legB"/>
    <property type="match status" value="1"/>
</dbReference>
<feature type="domain" description="Legume lectin" evidence="3">
    <location>
        <begin position="8"/>
        <end position="65"/>
    </location>
</feature>
<accession>A0A843TJY9</accession>
<dbReference type="Proteomes" id="UP000652761">
    <property type="component" value="Unassembled WGS sequence"/>
</dbReference>
<gene>
    <name evidence="4" type="ORF">Taro_003660</name>
</gene>
<reference evidence="4" key="1">
    <citation type="submission" date="2017-07" db="EMBL/GenBank/DDBJ databases">
        <title>Taro Niue Genome Assembly and Annotation.</title>
        <authorList>
            <person name="Atibalentja N."/>
            <person name="Keating K."/>
            <person name="Fields C.J."/>
        </authorList>
    </citation>
    <scope>NUCLEOTIDE SEQUENCE</scope>
    <source>
        <strain evidence="4">Niue_2</strain>
        <tissue evidence="4">Leaf</tissue>
    </source>
</reference>
<organism evidence="4 5">
    <name type="scientific">Colocasia esculenta</name>
    <name type="common">Wild taro</name>
    <name type="synonym">Arum esculentum</name>
    <dbReference type="NCBI Taxonomy" id="4460"/>
    <lineage>
        <taxon>Eukaryota</taxon>
        <taxon>Viridiplantae</taxon>
        <taxon>Streptophyta</taxon>
        <taxon>Embryophyta</taxon>
        <taxon>Tracheophyta</taxon>
        <taxon>Spermatophyta</taxon>
        <taxon>Magnoliopsida</taxon>
        <taxon>Liliopsida</taxon>
        <taxon>Araceae</taxon>
        <taxon>Aroideae</taxon>
        <taxon>Colocasieae</taxon>
        <taxon>Colocasia</taxon>
    </lineage>
</organism>
<dbReference type="InterPro" id="IPR013320">
    <property type="entry name" value="ConA-like_dom_sf"/>
</dbReference>
<dbReference type="GO" id="GO:0030246">
    <property type="term" value="F:carbohydrate binding"/>
    <property type="evidence" value="ECO:0007669"/>
    <property type="project" value="UniProtKB-KW"/>
</dbReference>
<comment type="caution">
    <text evidence="4">The sequence shown here is derived from an EMBL/GenBank/DDBJ whole genome shotgun (WGS) entry which is preliminary data.</text>
</comment>
<dbReference type="AlphaFoldDB" id="A0A843TJY9"/>
<feature type="region of interest" description="Disordered" evidence="2">
    <location>
        <begin position="61"/>
        <end position="84"/>
    </location>
</feature>
<dbReference type="InterPro" id="IPR001220">
    <property type="entry name" value="Legume_lectin_dom"/>
</dbReference>
<keyword evidence="5" id="KW-1185">Reference proteome</keyword>
<keyword evidence="1" id="KW-0430">Lectin</keyword>
<dbReference type="OrthoDB" id="782726at2759"/>
<dbReference type="SUPFAM" id="SSF49899">
    <property type="entry name" value="Concanavalin A-like lectins/glucanases"/>
    <property type="match status" value="1"/>
</dbReference>
<evidence type="ECO:0000313" key="5">
    <source>
        <dbReference type="Proteomes" id="UP000652761"/>
    </source>
</evidence>